<dbReference type="Pfam" id="PF26616">
    <property type="entry name" value="CorA-like"/>
    <property type="match status" value="1"/>
</dbReference>
<name>A0A166YYW3_9PEZI</name>
<keyword evidence="1" id="KW-1133">Transmembrane helix</keyword>
<keyword evidence="4" id="KW-1185">Reference proteome</keyword>
<dbReference type="AlphaFoldDB" id="A0A166YYW3"/>
<evidence type="ECO:0000256" key="1">
    <source>
        <dbReference type="SAM" id="Phobius"/>
    </source>
</evidence>
<evidence type="ECO:0000259" key="2">
    <source>
        <dbReference type="Pfam" id="PF26616"/>
    </source>
</evidence>
<comment type="caution">
    <text evidence="3">The sequence shown here is derived from an EMBL/GenBank/DDBJ whole genome shotgun (WGS) entry which is preliminary data.</text>
</comment>
<keyword evidence="1" id="KW-0812">Transmembrane</keyword>
<dbReference type="STRING" id="708197.A0A166YYW3"/>
<dbReference type="EMBL" id="LFIV01000003">
    <property type="protein sequence ID" value="KZL78222.1"/>
    <property type="molecule type" value="Genomic_DNA"/>
</dbReference>
<dbReference type="InterPro" id="IPR058257">
    <property type="entry name" value="CorA-like_dom"/>
</dbReference>
<proteinExistence type="predicted"/>
<feature type="transmembrane region" description="Helical" evidence="1">
    <location>
        <begin position="346"/>
        <end position="367"/>
    </location>
</feature>
<feature type="transmembrane region" description="Helical" evidence="1">
    <location>
        <begin position="303"/>
        <end position="326"/>
    </location>
</feature>
<keyword evidence="1" id="KW-0472">Membrane</keyword>
<accession>A0A166YYW3</accession>
<organism evidence="3 4">
    <name type="scientific">Colletotrichum tofieldiae</name>
    <dbReference type="NCBI Taxonomy" id="708197"/>
    <lineage>
        <taxon>Eukaryota</taxon>
        <taxon>Fungi</taxon>
        <taxon>Dikarya</taxon>
        <taxon>Ascomycota</taxon>
        <taxon>Pezizomycotina</taxon>
        <taxon>Sordariomycetes</taxon>
        <taxon>Hypocreomycetidae</taxon>
        <taxon>Glomerellales</taxon>
        <taxon>Glomerellaceae</taxon>
        <taxon>Colletotrichum</taxon>
        <taxon>Colletotrichum spaethianum species complex</taxon>
    </lineage>
</organism>
<protein>
    <recommendedName>
        <fullName evidence="2">CorA-like transporter domain-containing protein</fullName>
    </recommendedName>
</protein>
<feature type="domain" description="CorA-like transporter" evidence="2">
    <location>
        <begin position="1"/>
        <end position="169"/>
    </location>
</feature>
<reference evidence="3 4" key="1">
    <citation type="submission" date="2015-06" db="EMBL/GenBank/DDBJ databases">
        <title>Survival trade-offs in plant roots during colonization by closely related pathogenic and mutualistic fungi.</title>
        <authorList>
            <person name="Hacquard S."/>
            <person name="Kracher B."/>
            <person name="Hiruma K."/>
            <person name="Weinman A."/>
            <person name="Muench P."/>
            <person name="Garrido Oter R."/>
            <person name="Ver Loren van Themaat E."/>
            <person name="Dallerey J.-F."/>
            <person name="Damm U."/>
            <person name="Henrissat B."/>
            <person name="Lespinet O."/>
            <person name="Thon M."/>
            <person name="Kemen E."/>
            <person name="McHardy A.C."/>
            <person name="Schulze-Lefert P."/>
            <person name="O'Connell R.J."/>
        </authorList>
    </citation>
    <scope>NUCLEOTIDE SEQUENCE [LARGE SCALE GENOMIC DNA]</scope>
    <source>
        <strain evidence="3 4">0861</strain>
    </source>
</reference>
<dbReference type="Proteomes" id="UP000076552">
    <property type="component" value="Unassembled WGS sequence"/>
</dbReference>
<sequence>MLLRLMDFYQVMPQFLDFLHVYASHHGRDRELRFSGFRTDKTLVNPISGTAIHELGRSGRRYQLCFNLKTVSLKEQGDWKIRQAVFHHQFDVGQGTQLWIIGDPHAALKRHTAELFPEGKVYPTNFSTVQQGFKSSLEVHLDFAQWATSEWRWHILHLEERAEELTKPARIREKVHIEKLEPESLSDVQNWEERTNDTIMAMESNVNILRLQQNFYRDIVKDDSFPRKEQRGCQQTVKSHNSQLEELICETQMQIIRAKVLVKTVADRKTILIQHLQTQHAIVSSKLTATMYEQADRSAVEAIAVRIVTIVTLIYLPATFSSTFFSTDVVKYQDGEMFSKIALERFLEVTLPLMFLTFASAGLWFWIEWRRRAQNSRRIRSYFLDLFSQEAEKLEPQ</sequence>
<gene>
    <name evidence="3" type="ORF">CT0861_07799</name>
</gene>
<evidence type="ECO:0000313" key="3">
    <source>
        <dbReference type="EMBL" id="KZL78222.1"/>
    </source>
</evidence>
<evidence type="ECO:0000313" key="4">
    <source>
        <dbReference type="Proteomes" id="UP000076552"/>
    </source>
</evidence>